<evidence type="ECO:0000259" key="5">
    <source>
        <dbReference type="PROSITE" id="PS50043"/>
    </source>
</evidence>
<dbReference type="PANTHER" id="PTHR44688:SF16">
    <property type="entry name" value="DNA-BINDING TRANSCRIPTIONAL ACTIVATOR DEVR_DOSR"/>
    <property type="match status" value="1"/>
</dbReference>
<keyword evidence="7" id="KW-1185">Reference proteome</keyword>
<dbReference type="SUPFAM" id="SSF52540">
    <property type="entry name" value="P-loop containing nucleoside triphosphate hydrolases"/>
    <property type="match status" value="1"/>
</dbReference>
<organism evidence="6 7">
    <name type="scientific">Arthrobacter terricola</name>
    <dbReference type="NCBI Taxonomy" id="2547396"/>
    <lineage>
        <taxon>Bacteria</taxon>
        <taxon>Bacillati</taxon>
        <taxon>Actinomycetota</taxon>
        <taxon>Actinomycetes</taxon>
        <taxon>Micrococcales</taxon>
        <taxon>Micrococcaceae</taxon>
        <taxon>Arthrobacter</taxon>
    </lineage>
</organism>
<feature type="region of interest" description="Disordered" evidence="4">
    <location>
        <begin position="1"/>
        <end position="24"/>
    </location>
</feature>
<keyword evidence="1" id="KW-0805">Transcription regulation</keyword>
<dbReference type="GO" id="GO:0006355">
    <property type="term" value="P:regulation of DNA-templated transcription"/>
    <property type="evidence" value="ECO:0007669"/>
    <property type="project" value="InterPro"/>
</dbReference>
<dbReference type="InterPro" id="IPR036388">
    <property type="entry name" value="WH-like_DNA-bd_sf"/>
</dbReference>
<dbReference type="InterPro" id="IPR000792">
    <property type="entry name" value="Tscrpt_reg_LuxR_C"/>
</dbReference>
<dbReference type="PROSITE" id="PS50043">
    <property type="entry name" value="HTH_LUXR_2"/>
    <property type="match status" value="1"/>
</dbReference>
<dbReference type="CDD" id="cd06170">
    <property type="entry name" value="LuxR_C_like"/>
    <property type="match status" value="1"/>
</dbReference>
<dbReference type="EMBL" id="SMRU01000010">
    <property type="protein sequence ID" value="TDF96415.1"/>
    <property type="molecule type" value="Genomic_DNA"/>
</dbReference>
<proteinExistence type="predicted"/>
<dbReference type="RefSeq" id="WP_133204070.1">
    <property type="nucleotide sequence ID" value="NZ_SMRU01000010.1"/>
</dbReference>
<dbReference type="OrthoDB" id="3197423at2"/>
<evidence type="ECO:0000256" key="1">
    <source>
        <dbReference type="ARBA" id="ARBA00023015"/>
    </source>
</evidence>
<sequence>MKEPHSRDTAASVHGLGGESGARQSEPWLDFGQLLPGITGAIRADDCTAVFVVGETGLGASTLLAQLDSAFGGDRAVVHIHGSPSLTAVPYGVLAPFLAQLPIADISSRVAVLRALWDHLEAIRTGSGPALLLVDDTHYLDDATCEMLTELLQAGWAKMVAAFVPSSGVPEPLLRLWHEGTAEWFELEPLTAEQGHELCEALLGGVVLNTTSRGFWTQAGGNTLLLKTLVREAEASGGLVQRNGVWLKTAAVPVHTVKLEAVVELQLLGVSPEGREALSLIALAEPVDRTLINVVAGEDAVQELLDQRLVVPAGNGLPSIRLVNPIYGELLRNLVPAAQSLQLHRQIISRMDVLEDNPDSLLRMVTWSLDCGADVPDRLLLRAAVLAVKFMQNEAALRMANTVRGMPLHAVAQAVMARSYFNLGRRDEAAAVLALDTIDSDAGSARVIFGSLLRSVIRAGVGQDPSVIQADAGQLREWVGQQPALQGQQTPDAKAAVPVVADLMDLLVASFEGTYGAMAEGMERVLRQLDSVDVTLTVLFKALAFALKAEMLCALGFGRQGRQMALEAAVLEQPPDNDVFFLPQFIASRHVVCALASGDWSDAQSLVDTYYESSGIATASFGGAAYVVLGYVAVRQGKTADALPVLTAGLEALRDSDPQNLFGLCAAMAFYVAAGAGAPEAERFRADYKTWGQRCMYLLSAQASSFFNAGIELLEHDGTGIKGLRRNADEAAGESATFLELHALELALGLGDTSRLDRFCEVAAATEGEWAQALAKYGHALKGGSADEYLAAAEQLHAASAFQLAAKAYAAALEDANKTRSKEVSAIARAGLARCNEELGKGSEESPHESVVPKLTRREWDIVNLAVQGLSDRQIADELLISVRTVEGHLYRCYSKLGIASRDDLARAADLARGAGGNG</sequence>
<dbReference type="Proteomes" id="UP000295511">
    <property type="component" value="Unassembled WGS sequence"/>
</dbReference>
<keyword evidence="2" id="KW-0238">DNA-binding</keyword>
<evidence type="ECO:0000313" key="6">
    <source>
        <dbReference type="EMBL" id="TDF96415.1"/>
    </source>
</evidence>
<name>A0A4R5KN97_9MICC</name>
<evidence type="ECO:0000256" key="4">
    <source>
        <dbReference type="SAM" id="MobiDB-lite"/>
    </source>
</evidence>
<dbReference type="GO" id="GO:0003677">
    <property type="term" value="F:DNA binding"/>
    <property type="evidence" value="ECO:0007669"/>
    <property type="project" value="UniProtKB-KW"/>
</dbReference>
<dbReference type="InterPro" id="IPR027417">
    <property type="entry name" value="P-loop_NTPase"/>
</dbReference>
<accession>A0A4R5KN97</accession>
<protein>
    <recommendedName>
        <fullName evidence="5">HTH luxR-type domain-containing protein</fullName>
    </recommendedName>
</protein>
<feature type="domain" description="HTH luxR-type" evidence="5">
    <location>
        <begin position="848"/>
        <end position="913"/>
    </location>
</feature>
<dbReference type="PANTHER" id="PTHR44688">
    <property type="entry name" value="DNA-BINDING TRANSCRIPTIONAL ACTIVATOR DEVR_DOSR"/>
    <property type="match status" value="1"/>
</dbReference>
<dbReference type="SUPFAM" id="SSF46894">
    <property type="entry name" value="C-terminal effector domain of the bipartite response regulators"/>
    <property type="match status" value="1"/>
</dbReference>
<evidence type="ECO:0000313" key="7">
    <source>
        <dbReference type="Proteomes" id="UP000295511"/>
    </source>
</evidence>
<comment type="caution">
    <text evidence="6">The sequence shown here is derived from an EMBL/GenBank/DDBJ whole genome shotgun (WGS) entry which is preliminary data.</text>
</comment>
<dbReference type="PRINTS" id="PR00038">
    <property type="entry name" value="HTHLUXR"/>
</dbReference>
<dbReference type="InterPro" id="IPR016032">
    <property type="entry name" value="Sig_transdc_resp-reg_C-effctor"/>
</dbReference>
<dbReference type="SMART" id="SM00421">
    <property type="entry name" value="HTH_LUXR"/>
    <property type="match status" value="1"/>
</dbReference>
<keyword evidence="3" id="KW-0804">Transcription</keyword>
<reference evidence="6 7" key="1">
    <citation type="submission" date="2019-03" db="EMBL/GenBank/DDBJ databases">
        <title>Whole genome sequence of Arthrobacter sp JH1-1.</title>
        <authorList>
            <person name="Trinh H.N."/>
        </authorList>
    </citation>
    <scope>NUCLEOTIDE SEQUENCE [LARGE SCALE GENOMIC DNA]</scope>
    <source>
        <strain evidence="6 7">JH1-1</strain>
    </source>
</reference>
<dbReference type="Gene3D" id="1.10.10.10">
    <property type="entry name" value="Winged helix-like DNA-binding domain superfamily/Winged helix DNA-binding domain"/>
    <property type="match status" value="1"/>
</dbReference>
<dbReference type="Pfam" id="PF00196">
    <property type="entry name" value="GerE"/>
    <property type="match status" value="1"/>
</dbReference>
<gene>
    <name evidence="6" type="ORF">E1809_09915</name>
</gene>
<evidence type="ECO:0000256" key="2">
    <source>
        <dbReference type="ARBA" id="ARBA00023125"/>
    </source>
</evidence>
<evidence type="ECO:0000256" key="3">
    <source>
        <dbReference type="ARBA" id="ARBA00023163"/>
    </source>
</evidence>
<dbReference type="AlphaFoldDB" id="A0A4R5KN97"/>